<accession>A0A3L8A348</accession>
<gene>
    <name evidence="1" type="ORF">D7Y07_19470</name>
</gene>
<comment type="caution">
    <text evidence="1">The sequence shown here is derived from an EMBL/GenBank/DDBJ whole genome shotgun (WGS) entry which is preliminary data.</text>
</comment>
<sequence>MSMERVIITTTEYGKVILPDIPNENVWMSEPELVELFGVIAPTLRAAVRAVYKSGVLKEYEVQKYVCLENGCYADVFGFPMIAALAFRINSLGAEQVRKAIFERLYLRKEKTSIFFSLVSNNMDSFNYQA</sequence>
<dbReference type="EMBL" id="RAZM01000113">
    <property type="protein sequence ID" value="RLT78399.1"/>
    <property type="molecule type" value="Genomic_DNA"/>
</dbReference>
<dbReference type="Proteomes" id="UP000267159">
    <property type="component" value="Unassembled WGS sequence"/>
</dbReference>
<evidence type="ECO:0000313" key="2">
    <source>
        <dbReference type="Proteomes" id="UP000267159"/>
    </source>
</evidence>
<protein>
    <recommendedName>
        <fullName evidence="3">Virulence protein</fullName>
    </recommendedName>
</protein>
<dbReference type="RefSeq" id="WP_005783298.1">
    <property type="nucleotide sequence ID" value="NZ_BLLS01000089.1"/>
</dbReference>
<proteinExistence type="predicted"/>
<dbReference type="AlphaFoldDB" id="A0A3L8A348"/>
<evidence type="ECO:0000313" key="1">
    <source>
        <dbReference type="EMBL" id="RLT78399.1"/>
    </source>
</evidence>
<name>A0A3L8A348_9BACE</name>
<organism evidence="1 2">
    <name type="scientific">Bacteroides acidifaciens</name>
    <dbReference type="NCBI Taxonomy" id="85831"/>
    <lineage>
        <taxon>Bacteria</taxon>
        <taxon>Pseudomonadati</taxon>
        <taxon>Bacteroidota</taxon>
        <taxon>Bacteroidia</taxon>
        <taxon>Bacteroidales</taxon>
        <taxon>Bacteroidaceae</taxon>
        <taxon>Bacteroides</taxon>
    </lineage>
</organism>
<reference evidence="1 2" key="1">
    <citation type="submission" date="2018-09" db="EMBL/GenBank/DDBJ databases">
        <title>Murine metabolic-syndrome-specific gut microbial biobank.</title>
        <authorList>
            <person name="Liu C."/>
        </authorList>
    </citation>
    <scope>NUCLEOTIDE SEQUENCE [LARGE SCALE GENOMIC DNA]</scope>
    <source>
        <strain evidence="1 2">0.1X-D8-26</strain>
    </source>
</reference>
<evidence type="ECO:0008006" key="3">
    <source>
        <dbReference type="Google" id="ProtNLM"/>
    </source>
</evidence>
<dbReference type="PANTHER" id="PTHR35810:SF1">
    <property type="entry name" value="CYTOPLASMIC PROTEIN"/>
    <property type="match status" value="1"/>
</dbReference>
<dbReference type="PANTHER" id="PTHR35810">
    <property type="entry name" value="CYTOPLASMIC PROTEIN-RELATED"/>
    <property type="match status" value="1"/>
</dbReference>